<dbReference type="PANTHER" id="PTHR10233:SF14">
    <property type="entry name" value="TRANSLATION INITIATION FACTOR EIF-2B SUBUNIT DELTA"/>
    <property type="match status" value="1"/>
</dbReference>
<evidence type="ECO:0000256" key="6">
    <source>
        <dbReference type="ARBA" id="ARBA00044147"/>
    </source>
</evidence>
<evidence type="ECO:0000256" key="9">
    <source>
        <dbReference type="RuleBase" id="RU003814"/>
    </source>
</evidence>
<gene>
    <name evidence="11" type="ORF">CLODIP_2_CD02193</name>
</gene>
<dbReference type="AlphaFoldDB" id="A0A8S1C6A4"/>
<comment type="caution">
    <text evidence="11">The sequence shown here is derived from an EMBL/GenBank/DDBJ whole genome shotgun (WGS) entry which is preliminary data.</text>
</comment>
<reference evidence="11 12" key="1">
    <citation type="submission" date="2020-04" db="EMBL/GenBank/DDBJ databases">
        <authorList>
            <person name="Alioto T."/>
            <person name="Alioto T."/>
            <person name="Gomez Garrido J."/>
        </authorList>
    </citation>
    <scope>NUCLEOTIDE SEQUENCE [LARGE SCALE GENOMIC DNA]</scope>
</reference>
<comment type="subunit">
    <text evidence="8">Component of the translation initiation factor 2B (eIF2B) complex which is a heterodecamer of two sets of five different subunits: alpha, beta, gamma, delta and epsilon. Subunits alpha, beta and delta comprise a regulatory subcomplex and subunits epsilon and gamma comprise a catalytic subcomplex. Within the complex, the hexameric regulatory complex resides at the center, with the two heterodimeric catalytic subcomplexes bound on opposite sides.</text>
</comment>
<dbReference type="Proteomes" id="UP000494165">
    <property type="component" value="Unassembled WGS sequence"/>
</dbReference>
<feature type="compositionally biased region" description="Basic and acidic residues" evidence="10">
    <location>
        <begin position="66"/>
        <end position="103"/>
    </location>
</feature>
<dbReference type="InterPro" id="IPR037171">
    <property type="entry name" value="NagB/RpiA_transferase-like"/>
</dbReference>
<keyword evidence="3" id="KW-0963">Cytoplasm</keyword>
<evidence type="ECO:0000256" key="1">
    <source>
        <dbReference type="ARBA" id="ARBA00004514"/>
    </source>
</evidence>
<evidence type="ECO:0000256" key="2">
    <source>
        <dbReference type="ARBA" id="ARBA00007251"/>
    </source>
</evidence>
<dbReference type="Pfam" id="PF01008">
    <property type="entry name" value="IF-2B"/>
    <property type="match status" value="1"/>
</dbReference>
<feature type="region of interest" description="Disordered" evidence="10">
    <location>
        <begin position="1"/>
        <end position="209"/>
    </location>
</feature>
<evidence type="ECO:0000256" key="4">
    <source>
        <dbReference type="ARBA" id="ARBA00022540"/>
    </source>
</evidence>
<protein>
    <recommendedName>
        <fullName evidence="6">Translation initiation factor eIF2B subunit delta</fullName>
    </recommendedName>
    <alternativeName>
        <fullName evidence="7">eIF2B GDP-GTP exchange factor subunit delta</fullName>
    </alternativeName>
</protein>
<keyword evidence="4" id="KW-0396">Initiation factor</keyword>
<dbReference type="Gene3D" id="3.40.50.10470">
    <property type="entry name" value="Translation initiation factor eif-2b, domain 2"/>
    <property type="match status" value="1"/>
</dbReference>
<comment type="subcellular location">
    <subcellularLocation>
        <location evidence="1">Cytoplasm</location>
        <location evidence="1">Cytosol</location>
    </subcellularLocation>
</comment>
<keyword evidence="5" id="KW-0648">Protein biosynthesis</keyword>
<dbReference type="PANTHER" id="PTHR10233">
    <property type="entry name" value="TRANSLATION INITIATION FACTOR EIF-2B"/>
    <property type="match status" value="1"/>
</dbReference>
<dbReference type="InterPro" id="IPR000649">
    <property type="entry name" value="IF-2B-related"/>
</dbReference>
<accession>A0A8S1C6A4</accession>
<evidence type="ECO:0000256" key="3">
    <source>
        <dbReference type="ARBA" id="ARBA00022490"/>
    </source>
</evidence>
<evidence type="ECO:0000256" key="7">
    <source>
        <dbReference type="ARBA" id="ARBA00044356"/>
    </source>
</evidence>
<dbReference type="InterPro" id="IPR042529">
    <property type="entry name" value="IF_2B-like_C"/>
</dbReference>
<evidence type="ECO:0000256" key="10">
    <source>
        <dbReference type="SAM" id="MobiDB-lite"/>
    </source>
</evidence>
<name>A0A8S1C6A4_9INSE</name>
<proteinExistence type="inferred from homology"/>
<feature type="compositionally biased region" description="Basic and acidic residues" evidence="10">
    <location>
        <begin position="153"/>
        <end position="197"/>
    </location>
</feature>
<evidence type="ECO:0000256" key="8">
    <source>
        <dbReference type="ARBA" id="ARBA00046432"/>
    </source>
</evidence>
<organism evidence="11 12">
    <name type="scientific">Cloeon dipterum</name>
    <dbReference type="NCBI Taxonomy" id="197152"/>
    <lineage>
        <taxon>Eukaryota</taxon>
        <taxon>Metazoa</taxon>
        <taxon>Ecdysozoa</taxon>
        <taxon>Arthropoda</taxon>
        <taxon>Hexapoda</taxon>
        <taxon>Insecta</taxon>
        <taxon>Pterygota</taxon>
        <taxon>Palaeoptera</taxon>
        <taxon>Ephemeroptera</taxon>
        <taxon>Pisciforma</taxon>
        <taxon>Baetidae</taxon>
        <taxon>Cloeon</taxon>
    </lineage>
</organism>
<evidence type="ECO:0000313" key="12">
    <source>
        <dbReference type="Proteomes" id="UP000494165"/>
    </source>
</evidence>
<evidence type="ECO:0000313" key="11">
    <source>
        <dbReference type="EMBL" id="CAB3363374.1"/>
    </source>
</evidence>
<keyword evidence="12" id="KW-1185">Reference proteome</keyword>
<comment type="similarity">
    <text evidence="2 9">Belongs to the eIF-2B alpha/beta/delta subunits family.</text>
</comment>
<dbReference type="GO" id="GO:0003743">
    <property type="term" value="F:translation initiation factor activity"/>
    <property type="evidence" value="ECO:0007669"/>
    <property type="project" value="UniProtKB-KW"/>
</dbReference>
<feature type="compositionally biased region" description="Basic residues" evidence="10">
    <location>
        <begin position="11"/>
        <end position="22"/>
    </location>
</feature>
<dbReference type="GO" id="GO:0005829">
    <property type="term" value="C:cytosol"/>
    <property type="evidence" value="ECO:0007669"/>
    <property type="project" value="UniProtKB-SubCell"/>
</dbReference>
<dbReference type="SUPFAM" id="SSF100950">
    <property type="entry name" value="NagB/RpiA/CoA transferase-like"/>
    <property type="match status" value="1"/>
</dbReference>
<sequence length="585" mass="64652">MEENPVQPLSKSKRKRLRKKLNKQGPKEDGGEAQADLEFVPAVQVEPPAEPCPCLKPQPDLEREEESPVKVKEPENTQEIPKTEQIKMDVTKGAEMSREDIKAARQAKKAAKKSKENKKPEQKEEKTIVPKEKAQEQAQPKPAVVKEPVQKAPVEKIEETGSTDKGKVQQKSSKELKEERRLKQEAQRAAKAQKAEQAKAPPVIEAKPSKSVKAVTENVNKPAKPMLTGLARTIATMARECARIDCNPDGVHPAFLQLEARMQSRLLEGSTARVVGLMRALRSVINDYKVPENVAITRDLVEHVEKQVAYLRGRRLMSVALDHAIKSLRLNTLAYDVSEQEAKVTVNAAIDAYINKIEQDMQSVALNLAHKVKDGALLAVYSYSCLIMNALKQLFKTGKRFRVVVVGSNTHNGGMTMLSQLSDLGVECTYLLINQVNFIMPRVQLVLLGAESMLANCSMVGPAGSAQIACVANSQGVPVYACCETSKFSYDSHQGSFFKQNELGINLLFLTFSPLFTHCKCAEPEFLAPQLKNMPYMSQCSLRCDVVPERFISAIITEVTILPCSSVPDVLHSPSSDTVLKSRTT</sequence>
<feature type="compositionally biased region" description="Basic and acidic residues" evidence="10">
    <location>
        <begin position="113"/>
        <end position="135"/>
    </location>
</feature>
<evidence type="ECO:0000256" key="5">
    <source>
        <dbReference type="ARBA" id="ARBA00022917"/>
    </source>
</evidence>
<dbReference type="OrthoDB" id="10254737at2759"/>
<dbReference type="EMBL" id="CADEPI010000012">
    <property type="protein sequence ID" value="CAB3363374.1"/>
    <property type="molecule type" value="Genomic_DNA"/>
</dbReference>